<comment type="caution">
    <text evidence="1">The sequence shown here is derived from an EMBL/GenBank/DDBJ whole genome shotgun (WGS) entry which is preliminary data.</text>
</comment>
<name>A0A841FX76_9ACTN</name>
<evidence type="ECO:0000313" key="2">
    <source>
        <dbReference type="Proteomes" id="UP000548476"/>
    </source>
</evidence>
<keyword evidence="2" id="KW-1185">Reference proteome</keyword>
<dbReference type="RefSeq" id="WP_184791136.1">
    <property type="nucleotide sequence ID" value="NZ_BONT01000008.1"/>
</dbReference>
<evidence type="ECO:0000313" key="1">
    <source>
        <dbReference type="EMBL" id="MBB6038338.1"/>
    </source>
</evidence>
<protein>
    <submittedName>
        <fullName evidence="1">Uncharacterized protein</fullName>
    </submittedName>
</protein>
<gene>
    <name evidence="1" type="ORF">HNR73_006221</name>
</gene>
<accession>A0A841FX76</accession>
<dbReference type="AlphaFoldDB" id="A0A841FX76"/>
<organism evidence="1 2">
    <name type="scientific">Phytomonospora endophytica</name>
    <dbReference type="NCBI Taxonomy" id="714109"/>
    <lineage>
        <taxon>Bacteria</taxon>
        <taxon>Bacillati</taxon>
        <taxon>Actinomycetota</taxon>
        <taxon>Actinomycetes</taxon>
        <taxon>Micromonosporales</taxon>
        <taxon>Micromonosporaceae</taxon>
        <taxon>Phytomonospora</taxon>
    </lineage>
</organism>
<reference evidence="1 2" key="1">
    <citation type="submission" date="2020-08" db="EMBL/GenBank/DDBJ databases">
        <title>Genomic Encyclopedia of Type Strains, Phase IV (KMG-IV): sequencing the most valuable type-strain genomes for metagenomic binning, comparative biology and taxonomic classification.</title>
        <authorList>
            <person name="Goeker M."/>
        </authorList>
    </citation>
    <scope>NUCLEOTIDE SEQUENCE [LARGE SCALE GENOMIC DNA]</scope>
    <source>
        <strain evidence="1 2">YIM 65646</strain>
    </source>
</reference>
<sequence>MIEVGPMSPQERTARRAAILARPMKHKARLRRIRLVHRIMLAHHRMDGFPICALGGCHKAYPCPTRVEATRTLYSLGVWPDDPSVALPGQETAA</sequence>
<dbReference type="Proteomes" id="UP000548476">
    <property type="component" value="Unassembled WGS sequence"/>
</dbReference>
<proteinExistence type="predicted"/>
<dbReference type="EMBL" id="JACHGT010000016">
    <property type="protein sequence ID" value="MBB6038338.1"/>
    <property type="molecule type" value="Genomic_DNA"/>
</dbReference>